<protein>
    <recommendedName>
        <fullName evidence="4">COP9 signalosome complex subunit 3</fullName>
    </recommendedName>
</protein>
<keyword evidence="5" id="KW-0963">Cytoplasm</keyword>
<dbReference type="Pfam" id="PF22788">
    <property type="entry name" value="COP9_hel_rpt"/>
    <property type="match status" value="1"/>
</dbReference>
<keyword evidence="7" id="KW-0539">Nucleus</keyword>
<dbReference type="PANTHER" id="PTHR10758:SF1">
    <property type="entry name" value="COP9 SIGNALOSOME COMPLEX SUBUNIT 3"/>
    <property type="match status" value="1"/>
</dbReference>
<keyword evidence="6" id="KW-0736">Signalosome</keyword>
<evidence type="ECO:0000256" key="4">
    <source>
        <dbReference type="ARBA" id="ARBA00014878"/>
    </source>
</evidence>
<evidence type="ECO:0000313" key="10">
    <source>
        <dbReference type="Proteomes" id="UP000824890"/>
    </source>
</evidence>
<feature type="domain" description="PCI" evidence="8">
    <location>
        <begin position="252"/>
        <end position="421"/>
    </location>
</feature>
<sequence>GLCSSEISKTIGGMSSTENLITSIQGLSASSGDLSALHRILKGAEETLRADSDLELSTLEELDASKHSLGYLYLLDVLTCGPMSNEKALDVVLLISRFISSCDAEQIRIASDKSTASAKRTTTVLIDAAAAADAETCGNQTNRTIISWGDDDECYCFGLVVVSLCKRFKDRVLELEDPLRGVAPLLSAVRKVQVSSKRLTALHPDCLQLCLLAKCYKAGFSILSDDILEVDQPRDFYLYCYYGGMICIGQKKFQKALELLYNVVTAPMHSVNAIALEAYKKYILVTLIHSGQFSVSLPKCASTAAQRHLKTWSLPYTEVGNCYNEGKISELQAVVVAHSSDFEKDNNLGLVKQAVSSLYKRNILRLTQKYLTLSLQDIANMVQLANAKEAEMHVLQMIQDGQIHALINQKDGMVRFLEDPEQYKTSEMIEVMDSVIQRTIGLSKNLIAMDESLSCDPLYLGKVGRERQRYDFGEDFDTVPQKFSM</sequence>
<dbReference type="InterPro" id="IPR050756">
    <property type="entry name" value="CSN3"/>
</dbReference>
<evidence type="ECO:0000256" key="3">
    <source>
        <dbReference type="ARBA" id="ARBA00007084"/>
    </source>
</evidence>
<dbReference type="Proteomes" id="UP000824890">
    <property type="component" value="Unassembled WGS sequence"/>
</dbReference>
<dbReference type="SUPFAM" id="SSF46785">
    <property type="entry name" value="Winged helix' DNA-binding domain"/>
    <property type="match status" value="1"/>
</dbReference>
<dbReference type="InterPro" id="IPR000717">
    <property type="entry name" value="PCI_dom"/>
</dbReference>
<dbReference type="SMART" id="SM00088">
    <property type="entry name" value="PINT"/>
    <property type="match status" value="1"/>
</dbReference>
<dbReference type="Pfam" id="PF01399">
    <property type="entry name" value="PCI"/>
    <property type="match status" value="1"/>
</dbReference>
<dbReference type="InterPro" id="IPR055089">
    <property type="entry name" value="COP9_N"/>
</dbReference>
<dbReference type="PROSITE" id="PS50250">
    <property type="entry name" value="PCI"/>
    <property type="match status" value="1"/>
</dbReference>
<reference evidence="9 10" key="1">
    <citation type="submission" date="2021-05" db="EMBL/GenBank/DDBJ databases">
        <title>Genome Assembly of Synthetic Allotetraploid Brassica napus Reveals Homoeologous Exchanges between Subgenomes.</title>
        <authorList>
            <person name="Davis J.T."/>
        </authorList>
    </citation>
    <scope>NUCLEOTIDE SEQUENCE [LARGE SCALE GENOMIC DNA]</scope>
    <source>
        <strain evidence="10">cv. Da-Ae</strain>
        <tissue evidence="9">Seedling</tissue>
    </source>
</reference>
<name>A0ABQ8E5H1_BRANA</name>
<keyword evidence="10" id="KW-1185">Reference proteome</keyword>
<accession>A0ABQ8E5H1</accession>
<gene>
    <name evidence="9" type="ORF">HID58_004346</name>
</gene>
<dbReference type="Gene3D" id="1.25.40.570">
    <property type="match status" value="1"/>
</dbReference>
<evidence type="ECO:0000256" key="7">
    <source>
        <dbReference type="ARBA" id="ARBA00023242"/>
    </source>
</evidence>
<comment type="similarity">
    <text evidence="3">Belongs to the CSN3 family.</text>
</comment>
<dbReference type="InterPro" id="IPR036390">
    <property type="entry name" value="WH_DNA-bd_sf"/>
</dbReference>
<evidence type="ECO:0000256" key="5">
    <source>
        <dbReference type="ARBA" id="ARBA00022490"/>
    </source>
</evidence>
<evidence type="ECO:0000256" key="2">
    <source>
        <dbReference type="ARBA" id="ARBA00004496"/>
    </source>
</evidence>
<proteinExistence type="inferred from homology"/>
<dbReference type="EMBL" id="JAGKQM010000002">
    <property type="protein sequence ID" value="KAH0936885.1"/>
    <property type="molecule type" value="Genomic_DNA"/>
</dbReference>
<evidence type="ECO:0000256" key="1">
    <source>
        <dbReference type="ARBA" id="ARBA00004123"/>
    </source>
</evidence>
<organism evidence="9 10">
    <name type="scientific">Brassica napus</name>
    <name type="common">Rape</name>
    <dbReference type="NCBI Taxonomy" id="3708"/>
    <lineage>
        <taxon>Eukaryota</taxon>
        <taxon>Viridiplantae</taxon>
        <taxon>Streptophyta</taxon>
        <taxon>Embryophyta</taxon>
        <taxon>Tracheophyta</taxon>
        <taxon>Spermatophyta</taxon>
        <taxon>Magnoliopsida</taxon>
        <taxon>eudicotyledons</taxon>
        <taxon>Gunneridae</taxon>
        <taxon>Pentapetalae</taxon>
        <taxon>rosids</taxon>
        <taxon>malvids</taxon>
        <taxon>Brassicales</taxon>
        <taxon>Brassicaceae</taxon>
        <taxon>Brassiceae</taxon>
        <taxon>Brassica</taxon>
    </lineage>
</organism>
<comment type="caution">
    <text evidence="9">The sequence shown here is derived from an EMBL/GenBank/DDBJ whole genome shotgun (WGS) entry which is preliminary data.</text>
</comment>
<evidence type="ECO:0000313" key="9">
    <source>
        <dbReference type="EMBL" id="KAH0936885.1"/>
    </source>
</evidence>
<dbReference type="PANTHER" id="PTHR10758">
    <property type="entry name" value="26S PROTEASOME NON-ATPASE REGULATORY SUBUNIT 3/COP9 SIGNALOSOME COMPLEX SUBUNIT 3"/>
    <property type="match status" value="1"/>
</dbReference>
<comment type="subcellular location">
    <subcellularLocation>
        <location evidence="2">Cytoplasm</location>
    </subcellularLocation>
    <subcellularLocation>
        <location evidence="1">Nucleus</location>
    </subcellularLocation>
</comment>
<feature type="non-terminal residue" evidence="9">
    <location>
        <position position="1"/>
    </location>
</feature>
<evidence type="ECO:0000256" key="6">
    <source>
        <dbReference type="ARBA" id="ARBA00022790"/>
    </source>
</evidence>
<evidence type="ECO:0000259" key="8">
    <source>
        <dbReference type="PROSITE" id="PS50250"/>
    </source>
</evidence>